<feature type="region of interest" description="Disordered" evidence="1">
    <location>
        <begin position="1"/>
        <end position="29"/>
    </location>
</feature>
<accession>A0A7D5P724</accession>
<feature type="compositionally biased region" description="Acidic residues" evidence="1">
    <location>
        <begin position="72"/>
        <end position="96"/>
    </location>
</feature>
<dbReference type="GeneID" id="71842188"/>
<feature type="compositionally biased region" description="Low complexity" evidence="1">
    <location>
        <begin position="158"/>
        <end position="223"/>
    </location>
</feature>
<dbReference type="KEGG" id="hpel:HZS54_03730"/>
<organism evidence="2 3">
    <name type="scientific">Halosimplex pelagicum</name>
    <dbReference type="NCBI Taxonomy" id="869886"/>
    <lineage>
        <taxon>Archaea</taxon>
        <taxon>Methanobacteriati</taxon>
        <taxon>Methanobacteriota</taxon>
        <taxon>Stenosarchaea group</taxon>
        <taxon>Halobacteria</taxon>
        <taxon>Halobacteriales</taxon>
        <taxon>Haloarculaceae</taxon>
        <taxon>Halosimplex</taxon>
    </lineage>
</organism>
<protein>
    <submittedName>
        <fullName evidence="2">Uncharacterized protein</fullName>
    </submittedName>
</protein>
<sequence length="285" mass="30529">MSDFDKEAERERLREKYEEDKQKREASERMSDLLLKGATMTNAHCNDCGDPIFRYDGDEFCPTCQRVVTNDEAVEEAAEGEGQVDEPVETPEEGGDADPAAVDGATDQPQTAENGDTPDHIEVKQPDGPAVRTGADETGTEQATAEGSNADAGPTGGQQRPTQSQPTQQPTQQQSTQSQPSQQPTQQQPSQPQPAQQPNQSQPTQQQPAQQQPTQQQSASEPTGSAVTADAEAGDDFGAAHASLVRTLRKHAERAENADDPRRARDHLAAAREAAEALGALSGSY</sequence>
<feature type="compositionally biased region" description="Low complexity" evidence="1">
    <location>
        <begin position="97"/>
        <end position="107"/>
    </location>
</feature>
<evidence type="ECO:0000313" key="2">
    <source>
        <dbReference type="EMBL" id="QLH80801.1"/>
    </source>
</evidence>
<dbReference type="PANTHER" id="PTHR16537">
    <property type="entry name" value="SJOEGREN SYNDROME/SCLERODERMA AUTOANTIGEN 1"/>
    <property type="match status" value="1"/>
</dbReference>
<dbReference type="EMBL" id="CP058909">
    <property type="protein sequence ID" value="QLH80801.1"/>
    <property type="molecule type" value="Genomic_DNA"/>
</dbReference>
<feature type="compositionally biased region" description="Basic and acidic residues" evidence="1">
    <location>
        <begin position="253"/>
        <end position="266"/>
    </location>
</feature>
<proteinExistence type="predicted"/>
<gene>
    <name evidence="2" type="ORF">HZS54_03730</name>
</gene>
<dbReference type="InterPro" id="IPR009563">
    <property type="entry name" value="SSSCA1"/>
</dbReference>
<dbReference type="RefSeq" id="WP_179920621.1">
    <property type="nucleotide sequence ID" value="NZ_CP058909.1"/>
</dbReference>
<evidence type="ECO:0000313" key="3">
    <source>
        <dbReference type="Proteomes" id="UP000509346"/>
    </source>
</evidence>
<dbReference type="InterPro" id="IPR051888">
    <property type="entry name" value="UPF0148_domain"/>
</dbReference>
<dbReference type="AlphaFoldDB" id="A0A7D5P724"/>
<dbReference type="Proteomes" id="UP000509346">
    <property type="component" value="Chromosome"/>
</dbReference>
<dbReference type="PANTHER" id="PTHR16537:SF1">
    <property type="entry name" value="PROTEIN ZNRD2"/>
    <property type="match status" value="1"/>
</dbReference>
<keyword evidence="3" id="KW-1185">Reference proteome</keyword>
<feature type="region of interest" description="Disordered" evidence="1">
    <location>
        <begin position="72"/>
        <end position="266"/>
    </location>
</feature>
<name>A0A7D5P724_9EURY</name>
<reference evidence="2 3" key="1">
    <citation type="submission" date="2020-07" db="EMBL/GenBank/DDBJ databases">
        <title>Halosimplex litoreum sp. nov. and Halosimplex rubrum sp. nov., isolated from different salt environments.</title>
        <authorList>
            <person name="Cui H."/>
        </authorList>
    </citation>
    <scope>NUCLEOTIDE SEQUENCE [LARGE SCALE GENOMIC DNA]</scope>
    <source>
        <strain evidence="2 3">R2</strain>
    </source>
</reference>
<evidence type="ECO:0000256" key="1">
    <source>
        <dbReference type="SAM" id="MobiDB-lite"/>
    </source>
</evidence>
<dbReference type="Pfam" id="PF06677">
    <property type="entry name" value="Auto_anti-p27"/>
    <property type="match status" value="1"/>
</dbReference>